<dbReference type="EMBL" id="JAOYFB010000004">
    <property type="protein sequence ID" value="KAK4013548.1"/>
    <property type="molecule type" value="Genomic_DNA"/>
</dbReference>
<feature type="region of interest" description="Disordered" evidence="1">
    <location>
        <begin position="84"/>
        <end position="113"/>
    </location>
</feature>
<dbReference type="Proteomes" id="UP001234178">
    <property type="component" value="Unassembled WGS sequence"/>
</dbReference>
<feature type="compositionally biased region" description="Polar residues" evidence="1">
    <location>
        <begin position="84"/>
        <end position="99"/>
    </location>
</feature>
<name>A0ABQ9ZKZ1_9CRUS</name>
<organism evidence="2 3">
    <name type="scientific">Daphnia magna</name>
    <dbReference type="NCBI Taxonomy" id="35525"/>
    <lineage>
        <taxon>Eukaryota</taxon>
        <taxon>Metazoa</taxon>
        <taxon>Ecdysozoa</taxon>
        <taxon>Arthropoda</taxon>
        <taxon>Crustacea</taxon>
        <taxon>Branchiopoda</taxon>
        <taxon>Diplostraca</taxon>
        <taxon>Cladocera</taxon>
        <taxon>Anomopoda</taxon>
        <taxon>Daphniidae</taxon>
        <taxon>Daphnia</taxon>
    </lineage>
</organism>
<feature type="compositionally biased region" description="Basic and acidic residues" evidence="1">
    <location>
        <begin position="102"/>
        <end position="113"/>
    </location>
</feature>
<comment type="caution">
    <text evidence="2">The sequence shown here is derived from an EMBL/GenBank/DDBJ whole genome shotgun (WGS) entry which is preliminary data.</text>
</comment>
<evidence type="ECO:0000313" key="2">
    <source>
        <dbReference type="EMBL" id="KAK4013548.1"/>
    </source>
</evidence>
<protein>
    <submittedName>
        <fullName evidence="2">Uncharacterized protein</fullName>
    </submittedName>
</protein>
<gene>
    <name evidence="2" type="ORF">OUZ56_026102</name>
</gene>
<sequence length="113" mass="12615">MPGLDHLGPKKAIVVIWEKGNFEILDHSRHVLHSLSVPAAGKYLIDFDITSRMAKWIFLDDGVAAINDVTGEVYKFEPSVNYNGQGQAPQNATDESANFTKLEMRVNKKNSQE</sequence>
<keyword evidence="3" id="KW-1185">Reference proteome</keyword>
<proteinExistence type="predicted"/>
<evidence type="ECO:0000313" key="3">
    <source>
        <dbReference type="Proteomes" id="UP001234178"/>
    </source>
</evidence>
<evidence type="ECO:0000256" key="1">
    <source>
        <dbReference type="SAM" id="MobiDB-lite"/>
    </source>
</evidence>
<accession>A0ABQ9ZKZ1</accession>
<reference evidence="2 3" key="1">
    <citation type="journal article" date="2023" name="Nucleic Acids Res.">
        <title>The hologenome of Daphnia magna reveals possible DNA methylation and microbiome-mediated evolution of the host genome.</title>
        <authorList>
            <person name="Chaturvedi A."/>
            <person name="Li X."/>
            <person name="Dhandapani V."/>
            <person name="Marshall H."/>
            <person name="Kissane S."/>
            <person name="Cuenca-Cambronero M."/>
            <person name="Asole G."/>
            <person name="Calvet F."/>
            <person name="Ruiz-Romero M."/>
            <person name="Marangio P."/>
            <person name="Guigo R."/>
            <person name="Rago D."/>
            <person name="Mirbahai L."/>
            <person name="Eastwood N."/>
            <person name="Colbourne J.K."/>
            <person name="Zhou J."/>
            <person name="Mallon E."/>
            <person name="Orsini L."/>
        </authorList>
    </citation>
    <scope>NUCLEOTIDE SEQUENCE [LARGE SCALE GENOMIC DNA]</scope>
    <source>
        <strain evidence="2">LRV0_1</strain>
    </source>
</reference>